<proteinExistence type="predicted"/>
<keyword evidence="2" id="KW-1185">Reference proteome</keyword>
<comment type="caution">
    <text evidence="1">The sequence shown here is derived from an EMBL/GenBank/DDBJ whole genome shotgun (WGS) entry which is preliminary data.</text>
</comment>
<accession>A0A7W6G815</accession>
<gene>
    <name evidence="1" type="ORF">GGR38_002481</name>
</gene>
<protein>
    <submittedName>
        <fullName evidence="1">Uncharacterized protein</fullName>
    </submittedName>
</protein>
<evidence type="ECO:0000313" key="2">
    <source>
        <dbReference type="Proteomes" id="UP000548867"/>
    </source>
</evidence>
<dbReference type="EMBL" id="JACIDX010000008">
    <property type="protein sequence ID" value="MBB3955527.1"/>
    <property type="molecule type" value="Genomic_DNA"/>
</dbReference>
<name>A0A7W6G815_9SPHN</name>
<dbReference type="AlphaFoldDB" id="A0A7W6G815"/>
<organism evidence="1 2">
    <name type="scientific">Novosphingobium sediminicola</name>
    <dbReference type="NCBI Taxonomy" id="563162"/>
    <lineage>
        <taxon>Bacteria</taxon>
        <taxon>Pseudomonadati</taxon>
        <taxon>Pseudomonadota</taxon>
        <taxon>Alphaproteobacteria</taxon>
        <taxon>Sphingomonadales</taxon>
        <taxon>Sphingomonadaceae</taxon>
        <taxon>Novosphingobium</taxon>
    </lineage>
</organism>
<reference evidence="1 2" key="1">
    <citation type="submission" date="2020-08" db="EMBL/GenBank/DDBJ databases">
        <title>Genomic Encyclopedia of Type Strains, Phase IV (KMG-IV): sequencing the most valuable type-strain genomes for metagenomic binning, comparative biology and taxonomic classification.</title>
        <authorList>
            <person name="Goeker M."/>
        </authorList>
    </citation>
    <scope>NUCLEOTIDE SEQUENCE [LARGE SCALE GENOMIC DNA]</scope>
    <source>
        <strain evidence="1 2">DSM 27057</strain>
    </source>
</reference>
<evidence type="ECO:0000313" key="1">
    <source>
        <dbReference type="EMBL" id="MBB3955527.1"/>
    </source>
</evidence>
<dbReference type="Proteomes" id="UP000548867">
    <property type="component" value="Unassembled WGS sequence"/>
</dbReference>
<sequence>MTTRRELVAAVGERYRSSDREQKGRVLDEFVSVTGYHRRHAMRLLRFSSAAAREKARPGRQIYDEAVRAALIVLWETSDRLCGKRLKPLVPILIEAMEGHGHHSLDPAVREKLLQMSAATIDRALRSARDAAPGRRRRRGVAGSELRRSIPIRTFTDWDDPAPGHFEVDLVSHSGPIAKEVGSGHSR</sequence>